<accession>A0A937F7Y4</accession>
<feature type="chain" id="PRO_5037029265" description="Tetratricopeptide repeat protein" evidence="1">
    <location>
        <begin position="19"/>
        <end position="771"/>
    </location>
</feature>
<evidence type="ECO:0000256" key="1">
    <source>
        <dbReference type="SAM" id="SignalP"/>
    </source>
</evidence>
<name>A0A937F7Y4_9BACT</name>
<sequence length="771" mass="90698">MRKTLTFILVLLNTSVFSCGWGPESDLYFFYNLFEQTNISAKAYYPFLREDENDFYKAHWTQEYHEGNVRLWQQLLKQWTEKDIRKTFHATDPEFKALWGMHKSDLDLQVKTYMTYARKCSATFADRRSNSWEYRDIMKSGSNNTAELIEEGGKLYASTQNEQLKLRYAYQIIRAFHYGSQYQEAVDFYEEHVADQVEKSELYYYAKDQVAGCYYSLGQYEKAAYFFIDVFNNSIDRKTSAFLSYKYCTWKGAEGKSFFKDDQDKATYITITGVRSMGANMETLNRLYEVVPNDEKVELIFMRALNDLEREIWPTQIGVREMTLPYSEEGGETLENLLAFASKAKQNEQIKNQAFWQMAASYLVFCKGDVKEAQNQLSKVSSSSGLNDQKNVLTKVYEVFSWDKMNADREEYLTSFMEKEMIKNWGTDPSWKYLIKDQVSHLYYKEGRLAQSYLMHNDIEDVRLIASLPLIDDILAFMQKPHKNGFEQLLMKKSSTIEGDYSPIEYMKYIKGLYYLKKANPQEAYTWLNASQVNEGDNRVSYQVPAKVFSNNITECFDCSENRIMEDSVYLASPFSFIESNFSKAELADYLVKLEDMAQNNTAQWKRKLAFYLLGNFYYNVSNSGYYRGLLIGSGNCCHYNYFLSDYQDKNRASEIIDSKKGYNLFDLDSHYDVNMKLSKKSYAYYEKVIENSTDKELNARCLYLMAKCELNAMYNEIKSNWHWGGYKGEVNEETSPYKRSFRRLKNECKDTQFYDEIIEECSFFRYYSSL</sequence>
<proteinExistence type="predicted"/>
<comment type="caution">
    <text evidence="2">The sequence shown here is derived from an EMBL/GenBank/DDBJ whole genome shotgun (WGS) entry which is preliminary data.</text>
</comment>
<reference evidence="2" key="1">
    <citation type="submission" date="2021-01" db="EMBL/GenBank/DDBJ databases">
        <title>Fulvivirga kasyanovii gen. nov., sp nov., a novel member of the phylum Bacteroidetes isolated from seawater in a mussel farm.</title>
        <authorList>
            <person name="Zhao L.-H."/>
            <person name="Wang Z.-J."/>
        </authorList>
    </citation>
    <scope>NUCLEOTIDE SEQUENCE</scope>
    <source>
        <strain evidence="2">2943</strain>
    </source>
</reference>
<dbReference type="PROSITE" id="PS51257">
    <property type="entry name" value="PROKAR_LIPOPROTEIN"/>
    <property type="match status" value="1"/>
</dbReference>
<feature type="signal peptide" evidence="1">
    <location>
        <begin position="1"/>
        <end position="18"/>
    </location>
</feature>
<dbReference type="EMBL" id="JAESIY010000004">
    <property type="protein sequence ID" value="MBL3656264.1"/>
    <property type="molecule type" value="Genomic_DNA"/>
</dbReference>
<dbReference type="SUPFAM" id="SSF48452">
    <property type="entry name" value="TPR-like"/>
    <property type="match status" value="1"/>
</dbReference>
<gene>
    <name evidence="2" type="ORF">JL102_08995</name>
</gene>
<organism evidence="2 3">
    <name type="scientific">Fulvivirga sediminis</name>
    <dbReference type="NCBI Taxonomy" id="2803949"/>
    <lineage>
        <taxon>Bacteria</taxon>
        <taxon>Pseudomonadati</taxon>
        <taxon>Bacteroidota</taxon>
        <taxon>Cytophagia</taxon>
        <taxon>Cytophagales</taxon>
        <taxon>Fulvivirgaceae</taxon>
        <taxon>Fulvivirga</taxon>
    </lineage>
</organism>
<dbReference type="AlphaFoldDB" id="A0A937F7Y4"/>
<protein>
    <recommendedName>
        <fullName evidence="4">Tetratricopeptide repeat protein</fullName>
    </recommendedName>
</protein>
<dbReference type="InterPro" id="IPR011990">
    <property type="entry name" value="TPR-like_helical_dom_sf"/>
</dbReference>
<dbReference type="Proteomes" id="UP000659388">
    <property type="component" value="Unassembled WGS sequence"/>
</dbReference>
<dbReference type="RefSeq" id="WP_202244053.1">
    <property type="nucleotide sequence ID" value="NZ_JAESIY010000004.1"/>
</dbReference>
<keyword evidence="1" id="KW-0732">Signal</keyword>
<evidence type="ECO:0000313" key="2">
    <source>
        <dbReference type="EMBL" id="MBL3656264.1"/>
    </source>
</evidence>
<evidence type="ECO:0000313" key="3">
    <source>
        <dbReference type="Proteomes" id="UP000659388"/>
    </source>
</evidence>
<keyword evidence="3" id="KW-1185">Reference proteome</keyword>
<evidence type="ECO:0008006" key="4">
    <source>
        <dbReference type="Google" id="ProtNLM"/>
    </source>
</evidence>